<dbReference type="AlphaFoldDB" id="A0A9N8F225"/>
<proteinExistence type="predicted"/>
<name>A0A9N8F225_9STRA</name>
<keyword evidence="4" id="KW-1185">Reference proteome</keyword>
<evidence type="ECO:0000313" key="4">
    <source>
        <dbReference type="Proteomes" id="UP001153069"/>
    </source>
</evidence>
<dbReference type="Proteomes" id="UP001153069">
    <property type="component" value="Unassembled WGS sequence"/>
</dbReference>
<dbReference type="EMBL" id="CAICTM010002638">
    <property type="protein sequence ID" value="CAB9529831.1"/>
    <property type="molecule type" value="Genomic_DNA"/>
</dbReference>
<feature type="compositionally biased region" description="Low complexity" evidence="1">
    <location>
        <begin position="26"/>
        <end position="41"/>
    </location>
</feature>
<feature type="domain" description="Zinc knuckle" evidence="2">
    <location>
        <begin position="49"/>
        <end position="78"/>
    </location>
</feature>
<accession>A0A9N8F225</accession>
<evidence type="ECO:0000259" key="2">
    <source>
        <dbReference type="Pfam" id="PF15288"/>
    </source>
</evidence>
<feature type="region of interest" description="Disordered" evidence="1">
    <location>
        <begin position="1"/>
        <end position="43"/>
    </location>
</feature>
<reference evidence="3" key="1">
    <citation type="submission" date="2020-06" db="EMBL/GenBank/DDBJ databases">
        <authorList>
            <consortium name="Plant Systems Biology data submission"/>
        </authorList>
    </citation>
    <scope>NUCLEOTIDE SEQUENCE</scope>
    <source>
        <strain evidence="3">D6</strain>
    </source>
</reference>
<feature type="region of interest" description="Disordered" evidence="1">
    <location>
        <begin position="85"/>
        <end position="109"/>
    </location>
</feature>
<evidence type="ECO:0000313" key="3">
    <source>
        <dbReference type="EMBL" id="CAB9529831.1"/>
    </source>
</evidence>
<comment type="caution">
    <text evidence="3">The sequence shown here is derived from an EMBL/GenBank/DDBJ whole genome shotgun (WGS) entry which is preliminary data.</text>
</comment>
<organism evidence="3 4">
    <name type="scientific">Seminavis robusta</name>
    <dbReference type="NCBI Taxonomy" id="568900"/>
    <lineage>
        <taxon>Eukaryota</taxon>
        <taxon>Sar</taxon>
        <taxon>Stramenopiles</taxon>
        <taxon>Ochrophyta</taxon>
        <taxon>Bacillariophyta</taxon>
        <taxon>Bacillariophyceae</taxon>
        <taxon>Bacillariophycidae</taxon>
        <taxon>Naviculales</taxon>
        <taxon>Naviculaceae</taxon>
        <taxon>Seminavis</taxon>
    </lineage>
</organism>
<feature type="compositionally biased region" description="Basic and acidic residues" evidence="1">
    <location>
        <begin position="10"/>
        <end position="19"/>
    </location>
</feature>
<dbReference type="InterPro" id="IPR041670">
    <property type="entry name" value="Znf-CCHC_6"/>
</dbReference>
<protein>
    <recommendedName>
        <fullName evidence="2">Zinc knuckle domain-containing protein</fullName>
    </recommendedName>
</protein>
<gene>
    <name evidence="3" type="ORF">SEMRO_2640_G333400.1</name>
</gene>
<sequence>MFYETCSALEEGKDTTEPPKKKRKNGSSSSKVSPPSSNRPVGCKEDNYCGTCGNWGHKRRSSKLCPMNKKLTHVHPSLTALETMTDNERERTQQSLLDTIPLDTDNTEDYSSVVDNILRETNSNEEEE</sequence>
<evidence type="ECO:0000256" key="1">
    <source>
        <dbReference type="SAM" id="MobiDB-lite"/>
    </source>
</evidence>
<dbReference type="Pfam" id="PF15288">
    <property type="entry name" value="zf-CCHC_6"/>
    <property type="match status" value="1"/>
</dbReference>